<accession>A0A0S6UDH0</accession>
<dbReference type="CDD" id="cd00077">
    <property type="entry name" value="HDc"/>
    <property type="match status" value="1"/>
</dbReference>
<dbReference type="PANTHER" id="PTHR43155">
    <property type="entry name" value="CYCLIC DI-GMP PHOSPHODIESTERASE PA4108-RELATED"/>
    <property type="match status" value="1"/>
</dbReference>
<reference evidence="3" key="1">
    <citation type="journal article" date="2014" name="Gene">
        <title>Genome-guided analysis of transformation efficiency and carbon dioxide assimilation by Moorella thermoacetica Y72.</title>
        <authorList>
            <person name="Tsukahara K."/>
            <person name="Kita A."/>
            <person name="Nakashimada Y."/>
            <person name="Hoshino T."/>
            <person name="Murakami K."/>
        </authorList>
    </citation>
    <scope>NUCLEOTIDE SEQUENCE [LARGE SCALE GENOMIC DNA]</scope>
    <source>
        <strain evidence="3">Y72</strain>
    </source>
</reference>
<dbReference type="SUPFAM" id="SSF109604">
    <property type="entry name" value="HD-domain/PDEase-like"/>
    <property type="match status" value="1"/>
</dbReference>
<dbReference type="PROSITE" id="PS51832">
    <property type="entry name" value="HD_GYP"/>
    <property type="match status" value="1"/>
</dbReference>
<dbReference type="InterPro" id="IPR003607">
    <property type="entry name" value="HD/PDEase_dom"/>
</dbReference>
<dbReference type="AlphaFoldDB" id="A0A0S6UDH0"/>
<dbReference type="Gene3D" id="1.10.3210.10">
    <property type="entry name" value="Hypothetical protein af1432"/>
    <property type="match status" value="1"/>
</dbReference>
<dbReference type="InterPro" id="IPR006674">
    <property type="entry name" value="HD_domain"/>
</dbReference>
<sequence>MVPVSVAPEAAALLERLRNHSMTTYQHSCNVGNLASALAEGLGMQQDEVNVITLGGLLHDIGKVRVRTSILHKAARLTPAEWEVMRRHPDFGVQILATLEKFDIIEPLVAYHHERWDGKGYYGLEGNDIPLGARIIALADAFDAMTSSRAYQYSKNLQDGIQELATGAGKQFDPRLVELFFDIMPAVLKRNSRRAS</sequence>
<dbReference type="EMBL" id="DF238840">
    <property type="protein sequence ID" value="GAF26221.1"/>
    <property type="molecule type" value="Genomic_DNA"/>
</dbReference>
<dbReference type="NCBIfam" id="TIGR00277">
    <property type="entry name" value="HDIG"/>
    <property type="match status" value="1"/>
</dbReference>
<dbReference type="Pfam" id="PF13487">
    <property type="entry name" value="HD_5"/>
    <property type="match status" value="1"/>
</dbReference>
<dbReference type="SMART" id="SM00471">
    <property type="entry name" value="HDc"/>
    <property type="match status" value="1"/>
</dbReference>
<evidence type="ECO:0000259" key="1">
    <source>
        <dbReference type="PROSITE" id="PS51831"/>
    </source>
</evidence>
<evidence type="ECO:0000259" key="2">
    <source>
        <dbReference type="PROSITE" id="PS51832"/>
    </source>
</evidence>
<dbReference type="InterPro" id="IPR037522">
    <property type="entry name" value="HD_GYP_dom"/>
</dbReference>
<organism evidence="3">
    <name type="scientific">Moorella thermoacetica Y72</name>
    <dbReference type="NCBI Taxonomy" id="1325331"/>
    <lineage>
        <taxon>Bacteria</taxon>
        <taxon>Bacillati</taxon>
        <taxon>Bacillota</taxon>
        <taxon>Clostridia</taxon>
        <taxon>Neomoorellales</taxon>
        <taxon>Neomoorellaceae</taxon>
        <taxon>Neomoorella</taxon>
    </lineage>
</organism>
<evidence type="ECO:0000313" key="3">
    <source>
        <dbReference type="EMBL" id="GAF26221.1"/>
    </source>
</evidence>
<feature type="domain" description="HD-GYP" evidence="2">
    <location>
        <begin position="2"/>
        <end position="196"/>
    </location>
</feature>
<dbReference type="PROSITE" id="PS51831">
    <property type="entry name" value="HD"/>
    <property type="match status" value="1"/>
</dbReference>
<dbReference type="InterPro" id="IPR006675">
    <property type="entry name" value="HDIG_dom"/>
</dbReference>
<proteinExistence type="predicted"/>
<name>A0A0S6UDH0_NEOTH</name>
<protein>
    <submittedName>
        <fullName evidence="3">HD-GYP domain</fullName>
    </submittedName>
</protein>
<feature type="domain" description="HD" evidence="1">
    <location>
        <begin position="24"/>
        <end position="145"/>
    </location>
</feature>
<dbReference type="PANTHER" id="PTHR43155:SF2">
    <property type="entry name" value="CYCLIC DI-GMP PHOSPHODIESTERASE PA4108"/>
    <property type="match status" value="1"/>
</dbReference>
<dbReference type="Proteomes" id="UP000063718">
    <property type="component" value="Unassembled WGS sequence"/>
</dbReference>
<gene>
    <name evidence="3" type="ORF">MTY_1560</name>
</gene>